<dbReference type="EMBL" id="JALLPJ020000644">
    <property type="protein sequence ID" value="KAL3786568.1"/>
    <property type="molecule type" value="Genomic_DNA"/>
</dbReference>
<feature type="signal peptide" evidence="1">
    <location>
        <begin position="1"/>
        <end position="25"/>
    </location>
</feature>
<organism evidence="3 4">
    <name type="scientific">Cyclotella atomus</name>
    <dbReference type="NCBI Taxonomy" id="382360"/>
    <lineage>
        <taxon>Eukaryota</taxon>
        <taxon>Sar</taxon>
        <taxon>Stramenopiles</taxon>
        <taxon>Ochrophyta</taxon>
        <taxon>Bacillariophyta</taxon>
        <taxon>Coscinodiscophyceae</taxon>
        <taxon>Thalassiosirophycidae</taxon>
        <taxon>Stephanodiscales</taxon>
        <taxon>Stephanodiscaceae</taxon>
        <taxon>Cyclotella</taxon>
    </lineage>
</organism>
<name>A0ABD3PEV9_9STRA</name>
<sequence length="618" mass="70105">MTSVRSIRRVVWTTFLLINAPPSAARESSTAQTCALFMAPSTIPNAGIGVFTAINVKEGEQVGYPDLAIPVTDVDWHNGGNRQEGDYHWLWKNYDWLSSAIGHLSFEAEEVVACIPGVGAMPNCHFRLSNVRESFTKYDTATLHRSKDAGAGAISGYSGREGIALRDLREGSEIFVDYGEHWFTLRENVLGLVPVAESYTLAEPVLEKFHTLDFNGQNDAKADLWALIKDFSYKSRSLAALPRTIEASNRAIDVGIKETELEASIRSVQWLKQNGKCLDNLRPGMSSVDGAGRGAFATRFIPKGDIVAPAPLVHIPYKDALSLFGEMKDEDGFNILSSEGITIRNTSEVRGKQLLLNYCFGHSKSTLLLCPYGSGTTYINHNHKSPNVKIVWTEESKALIHNTTWLQQSVDFLEDQLSPGLEFDYVAIRNIQPDEEVLLDYGKDWEDAWRAHLKNWKPVEGADKFVDASQLNCFDDDECKGAHVVRTHAEQEVNPYTDNLWIWCYFSYEDEREMTWNIELDEWRNWGEFNGDNKFRYPCTPLSRNDASMVYSVELVVPVYDDYMAHVDDLLVEVQNVPRWAIQFVNRQYTSDMYLSNAFRHEMMIPDKIFPKAWKNLE</sequence>
<evidence type="ECO:0000313" key="4">
    <source>
        <dbReference type="Proteomes" id="UP001530400"/>
    </source>
</evidence>
<dbReference type="Pfam" id="PF00856">
    <property type="entry name" value="SET"/>
    <property type="match status" value="1"/>
</dbReference>
<keyword evidence="4" id="KW-1185">Reference proteome</keyword>
<dbReference type="InterPro" id="IPR001214">
    <property type="entry name" value="SET_dom"/>
</dbReference>
<protein>
    <recommendedName>
        <fullName evidence="2">SET domain-containing protein</fullName>
    </recommendedName>
</protein>
<keyword evidence="1" id="KW-0732">Signal</keyword>
<gene>
    <name evidence="3" type="ORF">ACHAWO_000722</name>
</gene>
<reference evidence="3 4" key="1">
    <citation type="submission" date="2024-10" db="EMBL/GenBank/DDBJ databases">
        <title>Updated reference genomes for cyclostephanoid diatoms.</title>
        <authorList>
            <person name="Roberts W.R."/>
            <person name="Alverson A.J."/>
        </authorList>
    </citation>
    <scope>NUCLEOTIDE SEQUENCE [LARGE SCALE GENOMIC DNA]</scope>
    <source>
        <strain evidence="3 4">AJA010-31</strain>
    </source>
</reference>
<feature type="domain" description="SET" evidence="2">
    <location>
        <begin position="279"/>
        <end position="442"/>
    </location>
</feature>
<dbReference type="AlphaFoldDB" id="A0ABD3PEV9"/>
<accession>A0ABD3PEV9</accession>
<evidence type="ECO:0000313" key="3">
    <source>
        <dbReference type="EMBL" id="KAL3786568.1"/>
    </source>
</evidence>
<evidence type="ECO:0000259" key="2">
    <source>
        <dbReference type="PROSITE" id="PS50280"/>
    </source>
</evidence>
<dbReference type="Proteomes" id="UP001530400">
    <property type="component" value="Unassembled WGS sequence"/>
</dbReference>
<comment type="caution">
    <text evidence="3">The sequence shown here is derived from an EMBL/GenBank/DDBJ whole genome shotgun (WGS) entry which is preliminary data.</text>
</comment>
<dbReference type="InterPro" id="IPR046341">
    <property type="entry name" value="SET_dom_sf"/>
</dbReference>
<evidence type="ECO:0000256" key="1">
    <source>
        <dbReference type="SAM" id="SignalP"/>
    </source>
</evidence>
<dbReference type="Gene3D" id="2.170.270.10">
    <property type="entry name" value="SET domain"/>
    <property type="match status" value="2"/>
</dbReference>
<dbReference type="SUPFAM" id="SSF82199">
    <property type="entry name" value="SET domain"/>
    <property type="match status" value="2"/>
</dbReference>
<dbReference type="PROSITE" id="PS50280">
    <property type="entry name" value="SET"/>
    <property type="match status" value="1"/>
</dbReference>
<feature type="chain" id="PRO_5044751689" description="SET domain-containing protein" evidence="1">
    <location>
        <begin position="26"/>
        <end position="618"/>
    </location>
</feature>
<proteinExistence type="predicted"/>